<feature type="transmembrane region" description="Helical" evidence="7">
    <location>
        <begin position="146"/>
        <end position="169"/>
    </location>
</feature>
<accession>A0A4R6SAK6</accession>
<dbReference type="SUPFAM" id="SSF103473">
    <property type="entry name" value="MFS general substrate transporter"/>
    <property type="match status" value="1"/>
</dbReference>
<keyword evidence="10" id="KW-1185">Reference proteome</keyword>
<dbReference type="InterPro" id="IPR005829">
    <property type="entry name" value="Sugar_transporter_CS"/>
</dbReference>
<keyword evidence="3" id="KW-1003">Cell membrane</keyword>
<protein>
    <submittedName>
        <fullName evidence="9">MFS transporter</fullName>
    </submittedName>
</protein>
<keyword evidence="5 7" id="KW-1133">Transmembrane helix</keyword>
<feature type="transmembrane region" description="Helical" evidence="7">
    <location>
        <begin position="207"/>
        <end position="230"/>
    </location>
</feature>
<evidence type="ECO:0000259" key="8">
    <source>
        <dbReference type="PROSITE" id="PS50850"/>
    </source>
</evidence>
<reference evidence="9 10" key="1">
    <citation type="submission" date="2019-03" db="EMBL/GenBank/DDBJ databases">
        <title>Genomic Encyclopedia of Type Strains, Phase IV (KMG-IV): sequencing the most valuable type-strain genomes for metagenomic binning, comparative biology and taxonomic classification.</title>
        <authorList>
            <person name="Goeker M."/>
        </authorList>
    </citation>
    <scope>NUCLEOTIDE SEQUENCE [LARGE SCALE GENOMIC DNA]</scope>
    <source>
        <strain evidence="9 10">DSM 45361</strain>
    </source>
</reference>
<evidence type="ECO:0000313" key="10">
    <source>
        <dbReference type="Proteomes" id="UP000295444"/>
    </source>
</evidence>
<dbReference type="PANTHER" id="PTHR42718:SF46">
    <property type="entry name" value="BLR6921 PROTEIN"/>
    <property type="match status" value="1"/>
</dbReference>
<organism evidence="9 10">
    <name type="scientific">Labedaea rhizosphaerae</name>
    <dbReference type="NCBI Taxonomy" id="598644"/>
    <lineage>
        <taxon>Bacteria</taxon>
        <taxon>Bacillati</taxon>
        <taxon>Actinomycetota</taxon>
        <taxon>Actinomycetes</taxon>
        <taxon>Pseudonocardiales</taxon>
        <taxon>Pseudonocardiaceae</taxon>
        <taxon>Labedaea</taxon>
    </lineage>
</organism>
<dbReference type="Gene3D" id="1.20.1720.10">
    <property type="entry name" value="Multidrug resistance protein D"/>
    <property type="match status" value="1"/>
</dbReference>
<dbReference type="InterPro" id="IPR020846">
    <property type="entry name" value="MFS_dom"/>
</dbReference>
<feature type="transmembrane region" description="Helical" evidence="7">
    <location>
        <begin position="54"/>
        <end position="75"/>
    </location>
</feature>
<comment type="subcellular location">
    <subcellularLocation>
        <location evidence="1">Cell membrane</location>
        <topology evidence="1">Multi-pass membrane protein</topology>
    </subcellularLocation>
</comment>
<dbReference type="InterPro" id="IPR036259">
    <property type="entry name" value="MFS_trans_sf"/>
</dbReference>
<evidence type="ECO:0000256" key="6">
    <source>
        <dbReference type="ARBA" id="ARBA00023136"/>
    </source>
</evidence>
<gene>
    <name evidence="9" type="ORF">EV186_10317</name>
</gene>
<dbReference type="Gene3D" id="1.20.1250.20">
    <property type="entry name" value="MFS general substrate transporter like domains"/>
    <property type="match status" value="1"/>
</dbReference>
<sequence length="434" mass="43594">MLVEAARPRVIRDHPQAGWLAVATVCFGAFMGQLDASIVTLTFPALEDSFSAPLAAVQWVSLCYLLTLVGVITAAGRLADAFGRKLFYLYGFLVFTGASAACGLAGSLAVLIGFRVVQALGAAMLQANSVALVVTSVRPDQVRAGLGVQAAAQALGLAMGPALGGVLVAEFGWRSVFWVNVPIGVVALVAGRYLLPRTRNKHPIGVFDWLGLGLLALTSTAALLALSALSGLTMPAWLSLALSLIALLALAGFVVRLRRARSPLVRPSVLAKLPVAAGLAGALCGYLVLFGPLALFPQAGTVAPLALTALPLGFAVAAVFGGGRGSARVRALAGGLVAACAAGLLIPWPSAVWLALLGLGLGVFIPANNAAVMAAIPADMAATGGGLVNMTRGLGTALGVAAVTLSLHVAGTPLALSALAVVALLAAATGVAAR</sequence>
<dbReference type="GO" id="GO:0022857">
    <property type="term" value="F:transmembrane transporter activity"/>
    <property type="evidence" value="ECO:0007669"/>
    <property type="project" value="InterPro"/>
</dbReference>
<feature type="transmembrane region" description="Helical" evidence="7">
    <location>
        <begin position="175"/>
        <end position="195"/>
    </location>
</feature>
<feature type="transmembrane region" description="Helical" evidence="7">
    <location>
        <begin position="329"/>
        <end position="346"/>
    </location>
</feature>
<proteinExistence type="predicted"/>
<name>A0A4R6SAK6_LABRH</name>
<feature type="transmembrane region" description="Helical" evidence="7">
    <location>
        <begin position="17"/>
        <end position="34"/>
    </location>
</feature>
<feature type="transmembrane region" description="Helical" evidence="7">
    <location>
        <begin position="352"/>
        <end position="375"/>
    </location>
</feature>
<feature type="transmembrane region" description="Helical" evidence="7">
    <location>
        <begin position="269"/>
        <end position="296"/>
    </location>
</feature>
<feature type="domain" description="Major facilitator superfamily (MFS) profile" evidence="8">
    <location>
        <begin position="21"/>
        <end position="434"/>
    </location>
</feature>
<evidence type="ECO:0000256" key="5">
    <source>
        <dbReference type="ARBA" id="ARBA00022989"/>
    </source>
</evidence>
<dbReference type="CDD" id="cd17321">
    <property type="entry name" value="MFS_MMR_MDR_like"/>
    <property type="match status" value="1"/>
</dbReference>
<feature type="transmembrane region" description="Helical" evidence="7">
    <location>
        <begin position="387"/>
        <end position="408"/>
    </location>
</feature>
<feature type="transmembrane region" description="Helical" evidence="7">
    <location>
        <begin position="236"/>
        <end position="257"/>
    </location>
</feature>
<dbReference type="PRINTS" id="PR01036">
    <property type="entry name" value="TCRTETB"/>
</dbReference>
<feature type="transmembrane region" description="Helical" evidence="7">
    <location>
        <begin position="414"/>
        <end position="433"/>
    </location>
</feature>
<feature type="transmembrane region" description="Helical" evidence="7">
    <location>
        <begin position="302"/>
        <end position="322"/>
    </location>
</feature>
<dbReference type="RefSeq" id="WP_243754104.1">
    <property type="nucleotide sequence ID" value="NZ_SNXZ01000003.1"/>
</dbReference>
<evidence type="ECO:0000256" key="3">
    <source>
        <dbReference type="ARBA" id="ARBA00022475"/>
    </source>
</evidence>
<dbReference type="InterPro" id="IPR011701">
    <property type="entry name" value="MFS"/>
</dbReference>
<keyword evidence="2" id="KW-0813">Transport</keyword>
<dbReference type="EMBL" id="SNXZ01000003">
    <property type="protein sequence ID" value="TDP97059.1"/>
    <property type="molecule type" value="Genomic_DNA"/>
</dbReference>
<evidence type="ECO:0000256" key="1">
    <source>
        <dbReference type="ARBA" id="ARBA00004651"/>
    </source>
</evidence>
<comment type="caution">
    <text evidence="9">The sequence shown here is derived from an EMBL/GenBank/DDBJ whole genome shotgun (WGS) entry which is preliminary data.</text>
</comment>
<feature type="transmembrane region" description="Helical" evidence="7">
    <location>
        <begin position="87"/>
        <end position="110"/>
    </location>
</feature>
<dbReference type="Proteomes" id="UP000295444">
    <property type="component" value="Unassembled WGS sequence"/>
</dbReference>
<evidence type="ECO:0000256" key="7">
    <source>
        <dbReference type="SAM" id="Phobius"/>
    </source>
</evidence>
<keyword evidence="6 7" id="KW-0472">Membrane</keyword>
<evidence type="ECO:0000313" key="9">
    <source>
        <dbReference type="EMBL" id="TDP97059.1"/>
    </source>
</evidence>
<feature type="transmembrane region" description="Helical" evidence="7">
    <location>
        <begin position="116"/>
        <end position="134"/>
    </location>
</feature>
<dbReference type="PROSITE" id="PS00216">
    <property type="entry name" value="SUGAR_TRANSPORT_1"/>
    <property type="match status" value="1"/>
</dbReference>
<dbReference type="AlphaFoldDB" id="A0A4R6SAK6"/>
<dbReference type="GO" id="GO:0005886">
    <property type="term" value="C:plasma membrane"/>
    <property type="evidence" value="ECO:0007669"/>
    <property type="project" value="UniProtKB-SubCell"/>
</dbReference>
<dbReference type="PROSITE" id="PS50850">
    <property type="entry name" value="MFS"/>
    <property type="match status" value="1"/>
</dbReference>
<evidence type="ECO:0000256" key="2">
    <source>
        <dbReference type="ARBA" id="ARBA00022448"/>
    </source>
</evidence>
<dbReference type="Pfam" id="PF07690">
    <property type="entry name" value="MFS_1"/>
    <property type="match status" value="1"/>
</dbReference>
<dbReference type="PANTHER" id="PTHR42718">
    <property type="entry name" value="MAJOR FACILITATOR SUPERFAMILY MULTIDRUG TRANSPORTER MFSC"/>
    <property type="match status" value="1"/>
</dbReference>
<evidence type="ECO:0000256" key="4">
    <source>
        <dbReference type="ARBA" id="ARBA00022692"/>
    </source>
</evidence>
<keyword evidence="4 7" id="KW-0812">Transmembrane</keyword>